<comment type="caution">
    <text evidence="1">The sequence shown here is derived from an EMBL/GenBank/DDBJ whole genome shotgun (WGS) entry which is preliminary data.</text>
</comment>
<keyword evidence="2" id="KW-1185">Reference proteome</keyword>
<organism evidence="1 2">
    <name type="scientific">Leucobacter ruminantium</name>
    <dbReference type="NCBI Taxonomy" id="1289170"/>
    <lineage>
        <taxon>Bacteria</taxon>
        <taxon>Bacillati</taxon>
        <taxon>Actinomycetota</taxon>
        <taxon>Actinomycetes</taxon>
        <taxon>Micrococcales</taxon>
        <taxon>Microbacteriaceae</taxon>
        <taxon>Leucobacter</taxon>
    </lineage>
</organism>
<dbReference type="EMBL" id="JAGDYL010000021">
    <property type="protein sequence ID" value="MBO1805965.1"/>
    <property type="molecule type" value="Genomic_DNA"/>
</dbReference>
<dbReference type="RefSeq" id="WP_208046436.1">
    <property type="nucleotide sequence ID" value="NZ_JAGDYL010000021.1"/>
</dbReference>
<reference evidence="1" key="1">
    <citation type="submission" date="2021-03" db="EMBL/GenBank/DDBJ databases">
        <title>Leucobacter chromiisoli sp. nov., isolated from chromium-containing soil of chemical plant.</title>
        <authorList>
            <person name="Xu Z."/>
        </authorList>
    </citation>
    <scope>NUCLEOTIDE SEQUENCE</scope>
    <source>
        <strain evidence="1">A2</strain>
    </source>
</reference>
<proteinExistence type="predicted"/>
<sequence length="93" mass="10123">MTPDYREAVARAALAAITSDTIDTPQNTLCLVRDAVLEQPAEVRGAFLLDVLGITLTYLGATLEAYCTETGAHIEDLLADFGRQQEEQIRKGL</sequence>
<protein>
    <submittedName>
        <fullName evidence="1">Uncharacterized protein</fullName>
    </submittedName>
</protein>
<accession>A0A939M2V7</accession>
<name>A0A939M2V7_9MICO</name>
<gene>
    <name evidence="1" type="ORF">J4H91_11660</name>
</gene>
<evidence type="ECO:0000313" key="1">
    <source>
        <dbReference type="EMBL" id="MBO1805965.1"/>
    </source>
</evidence>
<dbReference type="Proteomes" id="UP000664398">
    <property type="component" value="Unassembled WGS sequence"/>
</dbReference>
<dbReference type="AlphaFoldDB" id="A0A939M2V7"/>
<evidence type="ECO:0000313" key="2">
    <source>
        <dbReference type="Proteomes" id="UP000664398"/>
    </source>
</evidence>